<proteinExistence type="predicted"/>
<dbReference type="AlphaFoldDB" id="A0A6A6Q0T4"/>
<feature type="compositionally biased region" description="Basic and acidic residues" evidence="1">
    <location>
        <begin position="385"/>
        <end position="394"/>
    </location>
</feature>
<gene>
    <name evidence="2" type="ORF">BDY17DRAFT_308957</name>
</gene>
<organism evidence="2 3">
    <name type="scientific">Neohortaea acidophila</name>
    <dbReference type="NCBI Taxonomy" id="245834"/>
    <lineage>
        <taxon>Eukaryota</taxon>
        <taxon>Fungi</taxon>
        <taxon>Dikarya</taxon>
        <taxon>Ascomycota</taxon>
        <taxon>Pezizomycotina</taxon>
        <taxon>Dothideomycetes</taxon>
        <taxon>Dothideomycetidae</taxon>
        <taxon>Mycosphaerellales</taxon>
        <taxon>Teratosphaeriaceae</taxon>
        <taxon>Neohortaea</taxon>
    </lineage>
</organism>
<name>A0A6A6Q0T4_9PEZI</name>
<evidence type="ECO:0000313" key="3">
    <source>
        <dbReference type="Proteomes" id="UP000799767"/>
    </source>
</evidence>
<feature type="region of interest" description="Disordered" evidence="1">
    <location>
        <begin position="141"/>
        <end position="227"/>
    </location>
</feature>
<evidence type="ECO:0000256" key="1">
    <source>
        <dbReference type="SAM" id="MobiDB-lite"/>
    </source>
</evidence>
<reference evidence="2" key="1">
    <citation type="journal article" date="2020" name="Stud. Mycol.">
        <title>101 Dothideomycetes genomes: a test case for predicting lifestyles and emergence of pathogens.</title>
        <authorList>
            <person name="Haridas S."/>
            <person name="Albert R."/>
            <person name="Binder M."/>
            <person name="Bloem J."/>
            <person name="Labutti K."/>
            <person name="Salamov A."/>
            <person name="Andreopoulos B."/>
            <person name="Baker S."/>
            <person name="Barry K."/>
            <person name="Bills G."/>
            <person name="Bluhm B."/>
            <person name="Cannon C."/>
            <person name="Castanera R."/>
            <person name="Culley D."/>
            <person name="Daum C."/>
            <person name="Ezra D."/>
            <person name="Gonzalez J."/>
            <person name="Henrissat B."/>
            <person name="Kuo A."/>
            <person name="Liang C."/>
            <person name="Lipzen A."/>
            <person name="Lutzoni F."/>
            <person name="Magnuson J."/>
            <person name="Mondo S."/>
            <person name="Nolan M."/>
            <person name="Ohm R."/>
            <person name="Pangilinan J."/>
            <person name="Park H.-J."/>
            <person name="Ramirez L."/>
            <person name="Alfaro M."/>
            <person name="Sun H."/>
            <person name="Tritt A."/>
            <person name="Yoshinaga Y."/>
            <person name="Zwiers L.-H."/>
            <person name="Turgeon B."/>
            <person name="Goodwin S."/>
            <person name="Spatafora J."/>
            <person name="Crous P."/>
            <person name="Grigoriev I."/>
        </authorList>
    </citation>
    <scope>NUCLEOTIDE SEQUENCE</scope>
    <source>
        <strain evidence="2">CBS 113389</strain>
    </source>
</reference>
<dbReference type="EMBL" id="MU001633">
    <property type="protein sequence ID" value="KAF2485604.1"/>
    <property type="molecule type" value="Genomic_DNA"/>
</dbReference>
<feature type="compositionally biased region" description="Basic residues" evidence="1">
    <location>
        <begin position="141"/>
        <end position="152"/>
    </location>
</feature>
<keyword evidence="3" id="KW-1185">Reference proteome</keyword>
<protein>
    <submittedName>
        <fullName evidence="2">Uncharacterized protein</fullName>
    </submittedName>
</protein>
<feature type="compositionally biased region" description="Basic and acidic residues" evidence="1">
    <location>
        <begin position="358"/>
        <end position="368"/>
    </location>
</feature>
<dbReference type="RefSeq" id="XP_033592173.1">
    <property type="nucleotide sequence ID" value="XM_033735269.1"/>
</dbReference>
<dbReference type="OrthoDB" id="3649008at2759"/>
<dbReference type="Proteomes" id="UP000799767">
    <property type="component" value="Unassembled WGS sequence"/>
</dbReference>
<feature type="compositionally biased region" description="Low complexity" evidence="1">
    <location>
        <begin position="284"/>
        <end position="296"/>
    </location>
</feature>
<sequence>MPIHFIRGRLHVGYRKKDWASVWFEKIKVSNARNRSRSNTASDEGTDATLEPVFKFTIGRGNSLELPVDGEIVWLPQFDPKNCETEKASDKRNMQQRFLQDGHRYLTERDPAGVQKMEQDWNLPTFARWNMWFEDAKKWRKSHVKQKQRRRQCREQTARAEGVAEVNIAASVDSDTSEDSAYESQEERTGGPARVSMEDMPPPARPNKRPRSNGGVGAGDFGSTTSFPGAHRQAYHFMSGGLGKVRGRPFTMSGGLGEPFTMNGGVGNPAIKTEDKDDMDTRDPTIQGTPPTTIQQDWRLPLSASSFGPRRRGRSTSANPATQRDPLEDYGNGDDHPGSELAQQQRDAFSDDEAALDEAIRQSQEPEHQMGPFQNEEEALNEALRQSRREWPEE</sequence>
<accession>A0A6A6Q0T4</accession>
<evidence type="ECO:0000313" key="2">
    <source>
        <dbReference type="EMBL" id="KAF2485604.1"/>
    </source>
</evidence>
<dbReference type="GeneID" id="54476271"/>
<feature type="compositionally biased region" description="Basic and acidic residues" evidence="1">
    <location>
        <begin position="272"/>
        <end position="283"/>
    </location>
</feature>
<feature type="region of interest" description="Disordered" evidence="1">
    <location>
        <begin position="249"/>
        <end position="394"/>
    </location>
</feature>